<reference evidence="2" key="1">
    <citation type="submission" date="2020-07" db="EMBL/GenBank/DDBJ databases">
        <title>Multicomponent nature underlies the extraordinary mechanical properties of spider dragline silk.</title>
        <authorList>
            <person name="Kono N."/>
            <person name="Nakamura H."/>
            <person name="Mori M."/>
            <person name="Yoshida Y."/>
            <person name="Ohtoshi R."/>
            <person name="Malay A.D."/>
            <person name="Moran D.A.P."/>
            <person name="Tomita M."/>
            <person name="Numata K."/>
            <person name="Arakawa K."/>
        </authorList>
    </citation>
    <scope>NUCLEOTIDE SEQUENCE</scope>
</reference>
<dbReference type="EMBL" id="BMAO01033543">
    <property type="protein sequence ID" value="GFQ90323.1"/>
    <property type="molecule type" value="Genomic_DNA"/>
</dbReference>
<proteinExistence type="predicted"/>
<keyword evidence="3" id="KW-1185">Reference proteome</keyword>
<sequence>MYGQVNNTFEEYMLPFVPKSPPTRYPEVHNEKVSTGQQRFPQSFLRAPYASTNENSYPGCLAKPEG</sequence>
<feature type="region of interest" description="Disordered" evidence="1">
    <location>
        <begin position="47"/>
        <end position="66"/>
    </location>
</feature>
<accession>A0A8X6FWQ5</accession>
<feature type="region of interest" description="Disordered" evidence="1">
    <location>
        <begin position="20"/>
        <end position="41"/>
    </location>
</feature>
<organism evidence="2 3">
    <name type="scientific">Trichonephila clavata</name>
    <name type="common">Joro spider</name>
    <name type="synonym">Nephila clavata</name>
    <dbReference type="NCBI Taxonomy" id="2740835"/>
    <lineage>
        <taxon>Eukaryota</taxon>
        <taxon>Metazoa</taxon>
        <taxon>Ecdysozoa</taxon>
        <taxon>Arthropoda</taxon>
        <taxon>Chelicerata</taxon>
        <taxon>Arachnida</taxon>
        <taxon>Araneae</taxon>
        <taxon>Araneomorphae</taxon>
        <taxon>Entelegynae</taxon>
        <taxon>Araneoidea</taxon>
        <taxon>Nephilidae</taxon>
        <taxon>Trichonephila</taxon>
    </lineage>
</organism>
<comment type="caution">
    <text evidence="2">The sequence shown here is derived from an EMBL/GenBank/DDBJ whole genome shotgun (WGS) entry which is preliminary data.</text>
</comment>
<name>A0A8X6FWQ5_TRICU</name>
<dbReference type="Proteomes" id="UP000887116">
    <property type="component" value="Unassembled WGS sequence"/>
</dbReference>
<protein>
    <submittedName>
        <fullName evidence="2">Uncharacterized protein</fullName>
    </submittedName>
</protein>
<evidence type="ECO:0000256" key="1">
    <source>
        <dbReference type="SAM" id="MobiDB-lite"/>
    </source>
</evidence>
<gene>
    <name evidence="2" type="ORF">TNCT_324111</name>
</gene>
<evidence type="ECO:0000313" key="2">
    <source>
        <dbReference type="EMBL" id="GFQ90323.1"/>
    </source>
</evidence>
<evidence type="ECO:0000313" key="3">
    <source>
        <dbReference type="Proteomes" id="UP000887116"/>
    </source>
</evidence>
<dbReference type="AlphaFoldDB" id="A0A8X6FWQ5"/>